<keyword evidence="1" id="KW-0001">2Fe-2S</keyword>
<dbReference type="InterPro" id="IPR018967">
    <property type="entry name" value="FeS-contain_CDGSH-typ"/>
</dbReference>
<dbReference type="Pfam" id="PF09360">
    <property type="entry name" value="zf-CDGSH"/>
    <property type="match status" value="1"/>
</dbReference>
<sequence length="95" mass="10263">MPNDPCDSAGPAPRPEAPPCRVTVRRQGPILLDGPVEVELEDGTTVSSDRFRVALCTCRRSRRYPWCDTSHRRRAPGPSGGPVGGRDRTVPDAPG</sequence>
<comment type="caution">
    <text evidence="7">The sequence shown here is derived from an EMBL/GenBank/DDBJ whole genome shotgun (WGS) entry which is preliminary data.</text>
</comment>
<evidence type="ECO:0000256" key="5">
    <source>
        <dbReference type="SAM" id="MobiDB-lite"/>
    </source>
</evidence>
<feature type="domain" description="Iron-binding zinc finger CDGSH type" evidence="6">
    <location>
        <begin position="33"/>
        <end position="77"/>
    </location>
</feature>
<keyword evidence="8" id="KW-1185">Reference proteome</keyword>
<organism evidence="7 8">
    <name type="scientific">Streptomyces andamanensis</name>
    <dbReference type="NCBI Taxonomy" id="1565035"/>
    <lineage>
        <taxon>Bacteria</taxon>
        <taxon>Bacillati</taxon>
        <taxon>Actinomycetota</taxon>
        <taxon>Actinomycetes</taxon>
        <taxon>Kitasatosporales</taxon>
        <taxon>Streptomycetaceae</taxon>
        <taxon>Streptomyces</taxon>
    </lineage>
</organism>
<evidence type="ECO:0000313" key="8">
    <source>
        <dbReference type="Proteomes" id="UP001595824"/>
    </source>
</evidence>
<dbReference type="RefSeq" id="WP_051576188.1">
    <property type="nucleotide sequence ID" value="NZ_JBHSDP010000029.1"/>
</dbReference>
<evidence type="ECO:0000256" key="3">
    <source>
        <dbReference type="ARBA" id="ARBA00023004"/>
    </source>
</evidence>
<dbReference type="Proteomes" id="UP001595824">
    <property type="component" value="Unassembled WGS sequence"/>
</dbReference>
<reference evidence="8" key="1">
    <citation type="journal article" date="2019" name="Int. J. Syst. Evol. Microbiol.">
        <title>The Global Catalogue of Microorganisms (GCM) 10K type strain sequencing project: providing services to taxonomists for standard genome sequencing and annotation.</title>
        <authorList>
            <consortium name="The Broad Institute Genomics Platform"/>
            <consortium name="The Broad Institute Genome Sequencing Center for Infectious Disease"/>
            <person name="Wu L."/>
            <person name="Ma J."/>
        </authorList>
    </citation>
    <scope>NUCLEOTIDE SEQUENCE [LARGE SCALE GENOMIC DNA]</scope>
    <source>
        <strain evidence="8">PCU 347</strain>
    </source>
</reference>
<keyword evidence="4" id="KW-0411">Iron-sulfur</keyword>
<feature type="region of interest" description="Disordered" evidence="5">
    <location>
        <begin position="1"/>
        <end position="22"/>
    </location>
</feature>
<dbReference type="EMBL" id="JBHSDP010000029">
    <property type="protein sequence ID" value="MFC4332832.1"/>
    <property type="molecule type" value="Genomic_DNA"/>
</dbReference>
<evidence type="ECO:0000256" key="4">
    <source>
        <dbReference type="ARBA" id="ARBA00023014"/>
    </source>
</evidence>
<dbReference type="SMART" id="SM00704">
    <property type="entry name" value="ZnF_CDGSH"/>
    <property type="match status" value="1"/>
</dbReference>
<evidence type="ECO:0000256" key="1">
    <source>
        <dbReference type="ARBA" id="ARBA00022714"/>
    </source>
</evidence>
<dbReference type="InterPro" id="IPR042216">
    <property type="entry name" value="MitoNEET_CISD"/>
</dbReference>
<evidence type="ECO:0000259" key="6">
    <source>
        <dbReference type="SMART" id="SM00704"/>
    </source>
</evidence>
<protein>
    <submittedName>
        <fullName evidence="7">CDGSH iron-sulfur domain-containing protein</fullName>
    </submittedName>
</protein>
<evidence type="ECO:0000313" key="7">
    <source>
        <dbReference type="EMBL" id="MFC4332832.1"/>
    </source>
</evidence>
<proteinExistence type="predicted"/>
<keyword evidence="3" id="KW-0408">Iron</keyword>
<dbReference type="Gene3D" id="3.40.5.90">
    <property type="entry name" value="CDGSH iron-sulfur domain, mitoNEET-type"/>
    <property type="match status" value="1"/>
</dbReference>
<feature type="region of interest" description="Disordered" evidence="5">
    <location>
        <begin position="68"/>
        <end position="95"/>
    </location>
</feature>
<feature type="compositionally biased region" description="Basic and acidic residues" evidence="5">
    <location>
        <begin position="85"/>
        <end position="95"/>
    </location>
</feature>
<keyword evidence="2" id="KW-0479">Metal-binding</keyword>
<accession>A0ABV8TQC2</accession>
<name>A0ABV8TQC2_9ACTN</name>
<evidence type="ECO:0000256" key="2">
    <source>
        <dbReference type="ARBA" id="ARBA00022723"/>
    </source>
</evidence>
<gene>
    <name evidence="7" type="ORF">ACFPC0_34715</name>
</gene>